<dbReference type="EMBL" id="AZHF01000005">
    <property type="protein sequence ID" value="OAA75717.1"/>
    <property type="molecule type" value="Genomic_DNA"/>
</dbReference>
<dbReference type="Proteomes" id="UP000076881">
    <property type="component" value="Unassembled WGS sequence"/>
</dbReference>
<feature type="compositionally biased region" description="Low complexity" evidence="1">
    <location>
        <begin position="18"/>
        <end position="41"/>
    </location>
</feature>
<feature type="compositionally biased region" description="Basic and acidic residues" evidence="1">
    <location>
        <begin position="287"/>
        <end position="303"/>
    </location>
</feature>
<reference evidence="2 3" key="1">
    <citation type="journal article" date="2016" name="Genome Biol. Evol.">
        <title>Divergent and convergent evolution of fungal pathogenicity.</title>
        <authorList>
            <person name="Shang Y."/>
            <person name="Xiao G."/>
            <person name="Zheng P."/>
            <person name="Cen K."/>
            <person name="Zhan S."/>
            <person name="Wang C."/>
        </authorList>
    </citation>
    <scope>NUCLEOTIDE SEQUENCE [LARGE SCALE GENOMIC DNA]</scope>
    <source>
        <strain evidence="2 3">RCEF 1005</strain>
    </source>
</reference>
<dbReference type="AlphaFoldDB" id="A0A168FWT5"/>
<dbReference type="STRING" id="1081108.A0A168FWT5"/>
<keyword evidence="3" id="KW-1185">Reference proteome</keyword>
<feature type="compositionally biased region" description="Basic and acidic residues" evidence="1">
    <location>
        <begin position="194"/>
        <end position="204"/>
    </location>
</feature>
<dbReference type="OrthoDB" id="3941134at2759"/>
<accession>A0A168FWT5</accession>
<protein>
    <submittedName>
        <fullName evidence="2">Uncharacterized protein</fullName>
    </submittedName>
</protein>
<feature type="compositionally biased region" description="Basic and acidic residues" evidence="1">
    <location>
        <begin position="212"/>
        <end position="222"/>
    </location>
</feature>
<feature type="compositionally biased region" description="Polar residues" evidence="1">
    <location>
        <begin position="549"/>
        <end position="558"/>
    </location>
</feature>
<feature type="region of interest" description="Disordered" evidence="1">
    <location>
        <begin position="1"/>
        <end position="325"/>
    </location>
</feature>
<organism evidence="2 3">
    <name type="scientific">Akanthomyces lecanii RCEF 1005</name>
    <dbReference type="NCBI Taxonomy" id="1081108"/>
    <lineage>
        <taxon>Eukaryota</taxon>
        <taxon>Fungi</taxon>
        <taxon>Dikarya</taxon>
        <taxon>Ascomycota</taxon>
        <taxon>Pezizomycotina</taxon>
        <taxon>Sordariomycetes</taxon>
        <taxon>Hypocreomycetidae</taxon>
        <taxon>Hypocreales</taxon>
        <taxon>Cordycipitaceae</taxon>
        <taxon>Akanthomyces</taxon>
        <taxon>Cordyceps confragosa</taxon>
    </lineage>
</organism>
<sequence>MEDPWCTPWAVETPSASPGLAPTKPKAATPLPGTGTITPTEGGLGIGGGFDHSPWGAATVNGFDVTHTPKDENDDQSWGGWDDGKHNAWAGNPNDDAGTATLKDPAGEFSAPWGSPDTEQDDRIGGAADSAVSFGDQAKQKAKPVPAGAAKDDTKKNAIMLLEDEQDAWTAPRGDVAAPSEAIADDAKSPTPDKGPEHLEEPKMIADVAKSVPRDDSTEESKAGSQAQQQKASKVQELVDMYDGIAKKTVCPPPDSVSREGIVSRESRSSGSAAASQEELTTQDSLIEEHPSLDTEKDSKVAQEDEDVSANTKTEAPGTKDLAVAEDIPAFSADAIDEETISALVEAKQDTKSNAEATTCSGNDEQQLLKITTSDTSHPPYPIDLSNLEALFPGSTPSTTNPEPVPDVVIDNSYTTTSERRTWYRISRFGSTRKHDSGEEDNYKRITWATSEVRTKTLHIVRRWMEQDSITGRVVLGSRKAGPLGASMFNWDSSEPQIEISELLRQRVQKGGASSGGGHARNRSLPQADLPPQTPTMEEFGGGWGANASMPSTPSAVVQSPRFAAQIKERAGSALRPPPDSPAEMPRSPWDDDEKGTEQERKSLADLMPPPPLPATADATVAESSSEPAIAEPEPAKAAEEEEEDDWGEMVSSPVVNSSAAFASLSAPAEVKPKLVQESFEADFRGLDFFEPSAPELVRANPPAPILTSGMKAAAPSPIWTPTMNSPALEPVRVSVENVRTQSAVGTPTMVSTPVPEPPRTSINNNRMSMERVRTPVVSTPTTNNRLSVESAWTPVADSPISSAAPFAEEAKLPLGERVSFEDTCTVGEKAAIEEALRSLPDLSYMLC</sequence>
<gene>
    <name evidence="2" type="ORF">LEL_07705</name>
</gene>
<evidence type="ECO:0000256" key="1">
    <source>
        <dbReference type="SAM" id="MobiDB-lite"/>
    </source>
</evidence>
<proteinExistence type="predicted"/>
<evidence type="ECO:0000313" key="3">
    <source>
        <dbReference type="Proteomes" id="UP000076881"/>
    </source>
</evidence>
<name>A0A168FWT5_CORDF</name>
<comment type="caution">
    <text evidence="2">The sequence shown here is derived from an EMBL/GenBank/DDBJ whole genome shotgun (WGS) entry which is preliminary data.</text>
</comment>
<evidence type="ECO:0000313" key="2">
    <source>
        <dbReference type="EMBL" id="OAA75717.1"/>
    </source>
</evidence>
<feature type="region of interest" description="Disordered" evidence="1">
    <location>
        <begin position="508"/>
        <end position="651"/>
    </location>
</feature>
<feature type="compositionally biased region" description="Low complexity" evidence="1">
    <location>
        <begin position="615"/>
        <end position="633"/>
    </location>
</feature>
<feature type="compositionally biased region" description="Low complexity" evidence="1">
    <location>
        <begin position="223"/>
        <end position="236"/>
    </location>
</feature>